<keyword evidence="3 7" id="KW-0067">ATP-binding</keyword>
<evidence type="ECO:0000256" key="2">
    <source>
        <dbReference type="ARBA" id="ARBA00022741"/>
    </source>
</evidence>
<evidence type="ECO:0000256" key="1">
    <source>
        <dbReference type="ARBA" id="ARBA00022448"/>
    </source>
</evidence>
<dbReference type="InterPro" id="IPR003593">
    <property type="entry name" value="AAA+_ATPase"/>
</dbReference>
<evidence type="ECO:0000313" key="8">
    <source>
        <dbReference type="Proteomes" id="UP000321857"/>
    </source>
</evidence>
<dbReference type="SMART" id="SM00382">
    <property type="entry name" value="AAA"/>
    <property type="match status" value="1"/>
</dbReference>
<dbReference type="Pfam" id="PF00005">
    <property type="entry name" value="ABC_tran"/>
    <property type="match status" value="1"/>
</dbReference>
<comment type="function">
    <text evidence="5">Part of the ABC transporter complex HmuTUV involved in hemin import. Responsible for energy coupling to the transport system.</text>
</comment>
<evidence type="ECO:0000259" key="6">
    <source>
        <dbReference type="PROSITE" id="PS50893"/>
    </source>
</evidence>
<dbReference type="GO" id="GO:0005524">
    <property type="term" value="F:ATP binding"/>
    <property type="evidence" value="ECO:0007669"/>
    <property type="project" value="UniProtKB-KW"/>
</dbReference>
<keyword evidence="4" id="KW-1278">Translocase</keyword>
<dbReference type="PANTHER" id="PTHR42794:SF1">
    <property type="entry name" value="HEMIN IMPORT ATP-BINDING PROTEIN HMUV"/>
    <property type="match status" value="1"/>
</dbReference>
<proteinExistence type="predicted"/>
<dbReference type="KEGG" id="sxa:FMM02_00755"/>
<dbReference type="InterPro" id="IPR027417">
    <property type="entry name" value="P-loop_NTPase"/>
</dbReference>
<dbReference type="Gene3D" id="3.40.50.300">
    <property type="entry name" value="P-loop containing nucleotide triphosphate hydrolases"/>
    <property type="match status" value="1"/>
</dbReference>
<dbReference type="SUPFAM" id="SSF52540">
    <property type="entry name" value="P-loop containing nucleoside triphosphate hydrolases"/>
    <property type="match status" value="1"/>
</dbReference>
<dbReference type="PROSITE" id="PS50893">
    <property type="entry name" value="ABC_TRANSPORTER_2"/>
    <property type="match status" value="1"/>
</dbReference>
<dbReference type="Proteomes" id="UP000321857">
    <property type="component" value="Chromosome"/>
</dbReference>
<dbReference type="RefSeq" id="WP_147493082.1">
    <property type="nucleotide sequence ID" value="NZ_CP041659.1"/>
</dbReference>
<evidence type="ECO:0000256" key="4">
    <source>
        <dbReference type="ARBA" id="ARBA00022967"/>
    </source>
</evidence>
<sequence length="242" mass="26340">MTSLSAHGIAIAGRLEPTDLAIEKGQMVAVVGPNGGGKTSLLRGLAQVEHAKGCVTVDGEQVDLAQPARRRQLLSFMPASRDLNWPIAVRDVIALGQEQRDDDRIDQLLDSLELGQLADRPVNQLSTGERTRVLMARAWAANPKLLLLDEPLSNLDPYWVLRFLTIFRSAAEAGQSLLVAVHDLALLPEFDRVLLVADGKVQMDETPADLLAGERFLDIFRLASGSDGRWIISPSAVPRSLP</sequence>
<dbReference type="InterPro" id="IPR003439">
    <property type="entry name" value="ABC_transporter-like_ATP-bd"/>
</dbReference>
<accession>A0A516IP09</accession>
<gene>
    <name evidence="7" type="ORF">FMM02_00755</name>
</gene>
<keyword evidence="8" id="KW-1185">Reference proteome</keyword>
<dbReference type="GO" id="GO:0016887">
    <property type="term" value="F:ATP hydrolysis activity"/>
    <property type="evidence" value="ECO:0007669"/>
    <property type="project" value="InterPro"/>
</dbReference>
<keyword evidence="1" id="KW-0813">Transport</keyword>
<evidence type="ECO:0000256" key="5">
    <source>
        <dbReference type="ARBA" id="ARBA00037066"/>
    </source>
</evidence>
<evidence type="ECO:0000256" key="3">
    <source>
        <dbReference type="ARBA" id="ARBA00022840"/>
    </source>
</evidence>
<feature type="domain" description="ABC transporter" evidence="6">
    <location>
        <begin position="4"/>
        <end position="223"/>
    </location>
</feature>
<dbReference type="OrthoDB" id="9810077at2"/>
<dbReference type="AlphaFoldDB" id="A0A516IP09"/>
<reference evidence="7 8" key="1">
    <citation type="submission" date="2019-07" db="EMBL/GenBank/DDBJ databases">
        <title>Sphingomonas AE3 Genome sequencing and assembly.</title>
        <authorList>
            <person name="Kim H."/>
        </authorList>
    </citation>
    <scope>NUCLEOTIDE SEQUENCE [LARGE SCALE GENOMIC DNA]</scope>
    <source>
        <strain evidence="7 8">AE3</strain>
    </source>
</reference>
<evidence type="ECO:0000313" key="7">
    <source>
        <dbReference type="EMBL" id="QDP18619.1"/>
    </source>
</evidence>
<name>A0A516IP09_9SPHN</name>
<organism evidence="7 8">
    <name type="scientific">Sphingomonas xanthus</name>
    <dbReference type="NCBI Taxonomy" id="2594473"/>
    <lineage>
        <taxon>Bacteria</taxon>
        <taxon>Pseudomonadati</taxon>
        <taxon>Pseudomonadota</taxon>
        <taxon>Alphaproteobacteria</taxon>
        <taxon>Sphingomonadales</taxon>
        <taxon>Sphingomonadaceae</taxon>
        <taxon>Sphingomonas</taxon>
    </lineage>
</organism>
<dbReference type="EMBL" id="CP041659">
    <property type="protein sequence ID" value="QDP18619.1"/>
    <property type="molecule type" value="Genomic_DNA"/>
</dbReference>
<protein>
    <submittedName>
        <fullName evidence="7">ATP-binding cassette domain-containing protein</fullName>
    </submittedName>
</protein>
<keyword evidence="2" id="KW-0547">Nucleotide-binding</keyword>
<dbReference type="PANTHER" id="PTHR42794">
    <property type="entry name" value="HEMIN IMPORT ATP-BINDING PROTEIN HMUV"/>
    <property type="match status" value="1"/>
</dbReference>